<name>A0A165L0L0_PELLU</name>
<dbReference type="AlphaFoldDB" id="A0A165L0L0"/>
<dbReference type="EMBL" id="LVWG01000036">
    <property type="protein sequence ID" value="KZK73423.1"/>
    <property type="molecule type" value="Genomic_DNA"/>
</dbReference>
<protein>
    <submittedName>
        <fullName evidence="1">Uncharacterized protein</fullName>
    </submittedName>
</protein>
<sequence>MSSNADGPELIPGIYHYCDRWCRRCPFTDRCLQFRLETEKRNTAHSLERLDVFGVPFWHELARGLEQATRLIKDAAARAGEGVPAGALFTEEEPVPAPSRRSARAHPLAHASLTYLGMVDDWFRGADAEGRQFAPSDDAVQVIRHYQYLIYPKIVRAIDGRMHALSPDDPAAKRDSQGSAKITLLAIDRSLAAWSILYGIHPGSEDRTIEILLHLDRLRRSLAVVFPDARDFLRPGFDTEAFS</sequence>
<proteinExistence type="predicted"/>
<dbReference type="RefSeq" id="WP_303682387.1">
    <property type="nucleotide sequence ID" value="NZ_LVWG01000036.1"/>
</dbReference>
<reference evidence="1 2" key="1">
    <citation type="submission" date="2016-03" db="EMBL/GenBank/DDBJ databases">
        <title>Speciation and ecological success in dimly lit waters: horizontal gene transfer in a green sulfur bacteria bloom unveiled by metagenomic assembly.</title>
        <authorList>
            <person name="Llorens-Mares T."/>
            <person name="Liu Z."/>
            <person name="Allen L.Z."/>
            <person name="Rusch D.B."/>
            <person name="Craig M.T."/>
            <person name="Dupont C.L."/>
            <person name="Bryant D.A."/>
            <person name="Casamayor E.O."/>
        </authorList>
    </citation>
    <scope>NUCLEOTIDE SEQUENCE [LARGE SCALE GENOMIC DNA]</scope>
    <source>
        <strain evidence="1">CIII</strain>
    </source>
</reference>
<organism evidence="1 2">
    <name type="scientific">Pelodictyon luteolum</name>
    <dbReference type="NCBI Taxonomy" id="1100"/>
    <lineage>
        <taxon>Bacteria</taxon>
        <taxon>Pseudomonadati</taxon>
        <taxon>Chlorobiota</taxon>
        <taxon>Chlorobiia</taxon>
        <taxon>Chlorobiales</taxon>
        <taxon>Chlorobiaceae</taxon>
        <taxon>Chlorobium/Pelodictyon group</taxon>
        <taxon>Pelodictyon</taxon>
    </lineage>
</organism>
<evidence type="ECO:0000313" key="2">
    <source>
        <dbReference type="Proteomes" id="UP000076481"/>
    </source>
</evidence>
<evidence type="ECO:0000313" key="1">
    <source>
        <dbReference type="EMBL" id="KZK73423.1"/>
    </source>
</evidence>
<dbReference type="Proteomes" id="UP000076481">
    <property type="component" value="Unassembled WGS sequence"/>
</dbReference>
<comment type="caution">
    <text evidence="1">The sequence shown here is derived from an EMBL/GenBank/DDBJ whole genome shotgun (WGS) entry which is preliminary data.</text>
</comment>
<gene>
    <name evidence="1" type="ORF">A3K90_01440</name>
</gene>
<accession>A0A165L0L0</accession>